<keyword evidence="4 5" id="KW-0143">Chaperone</keyword>
<dbReference type="SUPFAM" id="SSF50346">
    <property type="entry name" value="PRC-barrel domain"/>
    <property type="match status" value="1"/>
</dbReference>
<organism evidence="7 8">
    <name type="scientific">Pendulispora rubella</name>
    <dbReference type="NCBI Taxonomy" id="2741070"/>
    <lineage>
        <taxon>Bacteria</taxon>
        <taxon>Pseudomonadati</taxon>
        <taxon>Myxococcota</taxon>
        <taxon>Myxococcia</taxon>
        <taxon>Myxococcales</taxon>
        <taxon>Sorangiineae</taxon>
        <taxon>Pendulisporaceae</taxon>
        <taxon>Pendulispora</taxon>
    </lineage>
</organism>
<comment type="subunit">
    <text evidence="5">Binds ribosomal protein uS19.</text>
</comment>
<comment type="subcellular location">
    <subcellularLocation>
        <location evidence="5">Cytoplasm</location>
    </subcellularLocation>
</comment>
<comment type="similarity">
    <text evidence="5">Belongs to the RimM family.</text>
</comment>
<keyword evidence="8" id="KW-1185">Reference proteome</keyword>
<dbReference type="Gene3D" id="2.40.30.60">
    <property type="entry name" value="RimM"/>
    <property type="match status" value="1"/>
</dbReference>
<dbReference type="HAMAP" id="MF_00014">
    <property type="entry name" value="Ribosome_mat_RimM"/>
    <property type="match status" value="1"/>
</dbReference>
<reference evidence="7" key="1">
    <citation type="submission" date="2021-12" db="EMBL/GenBank/DDBJ databases">
        <title>Discovery of the Pendulisporaceae a myxobacterial family with distinct sporulation behavior and unique specialized metabolism.</title>
        <authorList>
            <person name="Garcia R."/>
            <person name="Popoff A."/>
            <person name="Bader C.D."/>
            <person name="Loehr J."/>
            <person name="Walesch S."/>
            <person name="Walt C."/>
            <person name="Boldt J."/>
            <person name="Bunk B."/>
            <person name="Haeckl F.J.F.P.J."/>
            <person name="Gunesch A.P."/>
            <person name="Birkelbach J."/>
            <person name="Nuebel U."/>
            <person name="Pietschmann T."/>
            <person name="Bach T."/>
            <person name="Mueller R."/>
        </authorList>
    </citation>
    <scope>NUCLEOTIDE SEQUENCE</scope>
    <source>
        <strain evidence="7">MSr11367</strain>
    </source>
</reference>
<dbReference type="InterPro" id="IPR009000">
    <property type="entry name" value="Transl_B-barrel_sf"/>
</dbReference>
<evidence type="ECO:0000256" key="5">
    <source>
        <dbReference type="HAMAP-Rule" id="MF_00014"/>
    </source>
</evidence>
<dbReference type="RefSeq" id="WP_394838530.1">
    <property type="nucleotide sequence ID" value="NZ_CP089929.1"/>
</dbReference>
<keyword evidence="1 5" id="KW-0963">Cytoplasm</keyword>
<accession>A0ABZ2LDJ5</accession>
<evidence type="ECO:0000313" key="7">
    <source>
        <dbReference type="EMBL" id="WXB08855.1"/>
    </source>
</evidence>
<dbReference type="Gene3D" id="2.30.30.240">
    <property type="entry name" value="PRC-barrel domain"/>
    <property type="match status" value="1"/>
</dbReference>
<comment type="domain">
    <text evidence="5">The PRC barrel domain binds ribosomal protein uS19.</text>
</comment>
<dbReference type="SUPFAM" id="SSF50447">
    <property type="entry name" value="Translation proteins"/>
    <property type="match status" value="1"/>
</dbReference>
<dbReference type="PANTHER" id="PTHR33692:SF1">
    <property type="entry name" value="RIBOSOME MATURATION FACTOR RIMM"/>
    <property type="match status" value="1"/>
</dbReference>
<keyword evidence="2 5" id="KW-0690">Ribosome biogenesis</keyword>
<dbReference type="NCBIfam" id="TIGR02273">
    <property type="entry name" value="16S_RimM"/>
    <property type="match status" value="1"/>
</dbReference>
<sequence>MSKAKDDRFVPLAEVMRPHGVRGELRLKVFNAESDLLLDQAEVFVREKDGAEHEVSVDKARRADAAILLKLHSVDDRDRAEELRGAIIGLRRSQFPPAEEGAFYACDIEGAKVVVREGDGVREIGSVRSLTSYPSVDVLVVHAADGGKDWEIPLVEGYVAGVDVDAGVVTLHTLDDLER</sequence>
<feature type="domain" description="RimM N-terminal" evidence="6">
    <location>
        <begin position="12"/>
        <end position="94"/>
    </location>
</feature>
<protein>
    <recommendedName>
        <fullName evidence="5">Ribosome maturation factor RimM</fullName>
    </recommendedName>
</protein>
<dbReference type="EMBL" id="CP089983">
    <property type="protein sequence ID" value="WXB08855.1"/>
    <property type="molecule type" value="Genomic_DNA"/>
</dbReference>
<name>A0ABZ2LDJ5_9BACT</name>
<dbReference type="PANTHER" id="PTHR33692">
    <property type="entry name" value="RIBOSOME MATURATION FACTOR RIMM"/>
    <property type="match status" value="1"/>
</dbReference>
<dbReference type="InterPro" id="IPR011961">
    <property type="entry name" value="RimM"/>
</dbReference>
<dbReference type="InterPro" id="IPR002676">
    <property type="entry name" value="RimM_N"/>
</dbReference>
<proteinExistence type="inferred from homology"/>
<evidence type="ECO:0000256" key="1">
    <source>
        <dbReference type="ARBA" id="ARBA00022490"/>
    </source>
</evidence>
<evidence type="ECO:0000259" key="6">
    <source>
        <dbReference type="Pfam" id="PF01782"/>
    </source>
</evidence>
<dbReference type="InterPro" id="IPR011033">
    <property type="entry name" value="PRC_barrel-like_sf"/>
</dbReference>
<evidence type="ECO:0000313" key="8">
    <source>
        <dbReference type="Proteomes" id="UP001374803"/>
    </source>
</evidence>
<keyword evidence="3 5" id="KW-0698">rRNA processing</keyword>
<evidence type="ECO:0000256" key="4">
    <source>
        <dbReference type="ARBA" id="ARBA00023186"/>
    </source>
</evidence>
<dbReference type="Proteomes" id="UP001374803">
    <property type="component" value="Chromosome"/>
</dbReference>
<evidence type="ECO:0000256" key="2">
    <source>
        <dbReference type="ARBA" id="ARBA00022517"/>
    </source>
</evidence>
<evidence type="ECO:0000256" key="3">
    <source>
        <dbReference type="ARBA" id="ARBA00022552"/>
    </source>
</evidence>
<dbReference type="Pfam" id="PF01782">
    <property type="entry name" value="RimM"/>
    <property type="match status" value="1"/>
</dbReference>
<gene>
    <name evidence="5 7" type="primary">rimM</name>
    <name evidence="7" type="ORF">LVJ94_16640</name>
</gene>
<dbReference type="InterPro" id="IPR036976">
    <property type="entry name" value="RimM_N_sf"/>
</dbReference>
<comment type="function">
    <text evidence="5">An accessory protein needed during the final step in the assembly of 30S ribosomal subunit, possibly for assembly of the head region. Essential for efficient processing of 16S rRNA. May be needed both before and after RbfA during the maturation of 16S rRNA. It has affinity for free ribosomal 30S subunits but not for 70S ribosomes.</text>
</comment>